<evidence type="ECO:0000256" key="1">
    <source>
        <dbReference type="ARBA" id="ARBA00007665"/>
    </source>
</evidence>
<dbReference type="InterPro" id="IPR020568">
    <property type="entry name" value="Ribosomal_Su5_D2-typ_SF"/>
</dbReference>
<dbReference type="PANTHER" id="PTHR16301">
    <property type="entry name" value="IMPACT-RELATED"/>
    <property type="match status" value="1"/>
</dbReference>
<dbReference type="RefSeq" id="WP_002944496.1">
    <property type="nucleotide sequence ID" value="NZ_CP012543.1"/>
</dbReference>
<dbReference type="Gene3D" id="3.30.230.30">
    <property type="entry name" value="Impact, N-terminal domain"/>
    <property type="match status" value="1"/>
</dbReference>
<dbReference type="InterPro" id="IPR001498">
    <property type="entry name" value="Impact_N"/>
</dbReference>
<proteinExistence type="inferred from homology"/>
<dbReference type="AlphaFoldDB" id="A0A6G5QL20"/>
<dbReference type="Pfam" id="PF01205">
    <property type="entry name" value="Impact_N"/>
    <property type="match status" value="1"/>
</dbReference>
<dbReference type="InterPro" id="IPR036956">
    <property type="entry name" value="Impact_N_sf"/>
</dbReference>
<organism evidence="3 4">
    <name type="scientific">Campylobacter rectus</name>
    <name type="common">Wolinella recta</name>
    <dbReference type="NCBI Taxonomy" id="203"/>
    <lineage>
        <taxon>Bacteria</taxon>
        <taxon>Pseudomonadati</taxon>
        <taxon>Campylobacterota</taxon>
        <taxon>Epsilonproteobacteria</taxon>
        <taxon>Campylobacterales</taxon>
        <taxon>Campylobacteraceae</taxon>
        <taxon>Campylobacter</taxon>
    </lineage>
</organism>
<dbReference type="PANTHER" id="PTHR16301:SF20">
    <property type="entry name" value="IMPACT FAMILY MEMBER YIGZ"/>
    <property type="match status" value="1"/>
</dbReference>
<accession>A0A6G5QL20</accession>
<dbReference type="Proteomes" id="UP000502377">
    <property type="component" value="Chromosome"/>
</dbReference>
<evidence type="ECO:0000313" key="3">
    <source>
        <dbReference type="EMBL" id="QCD46351.1"/>
    </source>
</evidence>
<dbReference type="GO" id="GO:0006446">
    <property type="term" value="P:regulation of translational initiation"/>
    <property type="evidence" value="ECO:0007669"/>
    <property type="project" value="TreeGrafter"/>
</dbReference>
<reference evidence="3 4" key="1">
    <citation type="submission" date="2016-07" db="EMBL/GenBank/DDBJ databases">
        <title>Comparative genomics of the Campylobacter concisus group.</title>
        <authorList>
            <person name="Miller W.G."/>
            <person name="Yee E."/>
            <person name="Chapman M.H."/>
            <person name="Huynh S."/>
            <person name="Bono J.L."/>
            <person name="On S.L.W."/>
            <person name="StLeger J."/>
            <person name="Foster G."/>
            <person name="Parker C.T."/>
        </authorList>
    </citation>
    <scope>NUCLEOTIDE SEQUENCE [LARGE SCALE GENOMIC DNA]</scope>
    <source>
        <strain evidence="3 4">ATCC 33238</strain>
    </source>
</reference>
<evidence type="ECO:0000313" key="4">
    <source>
        <dbReference type="Proteomes" id="UP000502377"/>
    </source>
</evidence>
<name>A0A6G5QL20_CAMRE</name>
<protein>
    <submittedName>
        <fullName evidence="3">Putative UPF0029 domain protein</fullName>
    </submittedName>
</protein>
<feature type="domain" description="Impact N-terminal" evidence="2">
    <location>
        <begin position="15"/>
        <end position="119"/>
    </location>
</feature>
<gene>
    <name evidence="3" type="ORF">CRECT_0665</name>
</gene>
<dbReference type="SUPFAM" id="SSF54211">
    <property type="entry name" value="Ribosomal protein S5 domain 2-like"/>
    <property type="match status" value="1"/>
</dbReference>
<sequence>MQTIDEIITATYEIKKSTFLSFLCPVSEFKALHERLKAEHPKAAHVVWAYRELNGYGQVVENQSDDGEPKGTSGQPSLNALRGVELIDAGVLIVRYFGGIKLGTGGLVRAYAAAVNAAIGAAQLSGRLVKFEIKSPCIFFVPFVLNARFEHYFEKRNLAFLREFNEEGAIWRAKFNGGEFDEFYAFANAFEREGFKFYAIALSAKGEIYNETF</sequence>
<dbReference type="InterPro" id="IPR023582">
    <property type="entry name" value="Impact"/>
</dbReference>
<evidence type="ECO:0000259" key="2">
    <source>
        <dbReference type="Pfam" id="PF01205"/>
    </source>
</evidence>
<dbReference type="EMBL" id="CP012543">
    <property type="protein sequence ID" value="QCD46351.1"/>
    <property type="molecule type" value="Genomic_DNA"/>
</dbReference>
<dbReference type="KEGG" id="crx:CRECT_0665"/>
<comment type="similarity">
    <text evidence="1">Belongs to the IMPACT family.</text>
</comment>
<dbReference type="GO" id="GO:0005737">
    <property type="term" value="C:cytoplasm"/>
    <property type="evidence" value="ECO:0007669"/>
    <property type="project" value="TreeGrafter"/>
</dbReference>